<accession>A0A6J8AIF1</accession>
<name>A0A6J8AIF1_MYTCO</name>
<dbReference type="AlphaFoldDB" id="A0A6J8AIF1"/>
<dbReference type="EMBL" id="CACVKT020001498">
    <property type="protein sequence ID" value="CAC5368698.1"/>
    <property type="molecule type" value="Genomic_DNA"/>
</dbReference>
<evidence type="ECO:0000313" key="2">
    <source>
        <dbReference type="Proteomes" id="UP000507470"/>
    </source>
</evidence>
<sequence>MLGHQSRASAAAQNFQRFSMNYVVEDKDRPVITLRFGVWKELPRTSHEAERKGYNRVNDICKTNQYHGFLYRRLGDTKDIPIYDLNGWIAGIQAMIPAYMKGYNSLNETIALPPYDIMPPLLYGRDPHEPGRTFYTITAYFKHPQLVCNPIAKHHIQTGKGLYIQTGTDPIISHMSIPLESKQLGPMWVQGTCVPRMGTHYFYNLSRSLPCEKIYPVFLMYDSEGKLGAFGWSFQGFALDSSQSDLSWFKLRPDTYQFTFDTTKLPPCMFNENFQVFGIHIWLKDPNSDTMLCKIIQRPQQRLTSTRKPDKITYKTGYRDNHIINADRNTDNVSSRNTLHYTLIVLIILSCYHILQL</sequence>
<keyword evidence="2" id="KW-1185">Reference proteome</keyword>
<protein>
    <submittedName>
        <fullName evidence="1">Uncharacterized protein</fullName>
    </submittedName>
</protein>
<dbReference type="Proteomes" id="UP000507470">
    <property type="component" value="Unassembled WGS sequence"/>
</dbReference>
<reference evidence="1 2" key="1">
    <citation type="submission" date="2020-06" db="EMBL/GenBank/DDBJ databases">
        <authorList>
            <person name="Li R."/>
            <person name="Bekaert M."/>
        </authorList>
    </citation>
    <scope>NUCLEOTIDE SEQUENCE [LARGE SCALE GENOMIC DNA]</scope>
    <source>
        <strain evidence="2">wild</strain>
    </source>
</reference>
<organism evidence="1 2">
    <name type="scientific">Mytilus coruscus</name>
    <name type="common">Sea mussel</name>
    <dbReference type="NCBI Taxonomy" id="42192"/>
    <lineage>
        <taxon>Eukaryota</taxon>
        <taxon>Metazoa</taxon>
        <taxon>Spiralia</taxon>
        <taxon>Lophotrochozoa</taxon>
        <taxon>Mollusca</taxon>
        <taxon>Bivalvia</taxon>
        <taxon>Autobranchia</taxon>
        <taxon>Pteriomorphia</taxon>
        <taxon>Mytilida</taxon>
        <taxon>Mytiloidea</taxon>
        <taxon>Mytilidae</taxon>
        <taxon>Mytilinae</taxon>
        <taxon>Mytilus</taxon>
    </lineage>
</organism>
<gene>
    <name evidence="1" type="ORF">MCOR_8173</name>
</gene>
<dbReference type="OrthoDB" id="6042561at2759"/>
<evidence type="ECO:0000313" key="1">
    <source>
        <dbReference type="EMBL" id="CAC5368698.1"/>
    </source>
</evidence>
<proteinExistence type="predicted"/>